<dbReference type="AlphaFoldDB" id="A0A4R4RSS2"/>
<protein>
    <submittedName>
        <fullName evidence="2">ATPase</fullName>
    </submittedName>
</protein>
<reference evidence="2 3" key="1">
    <citation type="submission" date="2019-02" db="EMBL/GenBank/DDBJ databases">
        <title>Draft genome sequences of novel Actinobacteria.</title>
        <authorList>
            <person name="Sahin N."/>
            <person name="Ay H."/>
            <person name="Saygin H."/>
        </authorList>
    </citation>
    <scope>NUCLEOTIDE SEQUENCE [LARGE SCALE GENOMIC DNA]</scope>
    <source>
        <strain evidence="2 3">KC603</strain>
    </source>
</reference>
<proteinExistence type="predicted"/>
<sequence>MVRPEISAREAEVLAALGEHLTNAEIAARFVISVRTVESHVSALLRKFGAGDRRALAALAPSVPGPSDAAAGPAAAPALPVPLTSLVGRVSERASVASALAEQRLVTVVGAGGVGKTRLALAVAADVADRFGGGVWYADLVPVPDGEALPAAVAAALGLGEQPGRSALETVLAWAAGQQALLVLDNCEHVVDGVVAFVELLLAAAPGPTVLATSRSRLLLPFEWVVPIGGLGDDAVALFEQRSRAAGALPVGSGAETERVAAICAALDGSPLAIELAAARLPSVGLDGLEHGLGDRLRLLDGARRGGGRHGSLRSALDWSHDLLDEPGRVVLRRVSVFAAPFSVAAADAVVAGDGVAAELAALADHSLLVPVGGPGGTRYLALETIRQYGAERLIEAGEDAVVRAAHLRWCTDKGTALLAADPAAPDWRGRVDRLADDLHAALGWVTSSAAASSEPSDPSAMEVALLVGRLCHRRGLQGEAQRRFEQAADLAPDAAGEVGALRLAAGSARARLAGGDALRLHRAAAAVAERAGDGVTAAGQLAQAAELVHRSAGILAEVPAAATAAGWLADARRLGGDDPGVLARIAVVEAFAAADDDRDAAARTERALELARASGDAVVESAALDQLTGLRLARGEARAALASALRRTELLAGPLDPQQGFELSDAYGMATESAIAAGDLRLARQTAETLRDLPSQREVAHVGTARLAVVMVLSGDWAEAVAVGELFRESWERAGRPRIPSMRRVAAALGSVHGARGDVAQQEVWRDVEAGVASADHRPHDQRAVESVFAALEALHRDRMDDAVAVLRREPEEFRGWFELIWRPWYAAAWAEAAVLAGRPDAVERIDRARLFTTDNVVAAALVDRAAALAAGDVDGILAAAETLDAAASRYQWARSLLLAGGAHRTRGLAALAELGAPVTY</sequence>
<gene>
    <name evidence="2" type="ORF">E1212_11975</name>
</gene>
<dbReference type="InterPro" id="IPR000792">
    <property type="entry name" value="Tscrpt_reg_LuxR_C"/>
</dbReference>
<dbReference type="EMBL" id="SMKL01000022">
    <property type="protein sequence ID" value="TDC51493.1"/>
    <property type="molecule type" value="Genomic_DNA"/>
</dbReference>
<dbReference type="Pfam" id="PF25872">
    <property type="entry name" value="HTH_77"/>
    <property type="match status" value="1"/>
</dbReference>
<dbReference type="Gene3D" id="1.10.10.10">
    <property type="entry name" value="Winged helix-like DNA-binding domain superfamily/Winged helix DNA-binding domain"/>
    <property type="match status" value="1"/>
</dbReference>
<dbReference type="CDD" id="cd06170">
    <property type="entry name" value="LuxR_C_like"/>
    <property type="match status" value="1"/>
</dbReference>
<dbReference type="Pfam" id="PF00196">
    <property type="entry name" value="GerE"/>
    <property type="match status" value="1"/>
</dbReference>
<dbReference type="InterPro" id="IPR016032">
    <property type="entry name" value="Sig_transdc_resp-reg_C-effctor"/>
</dbReference>
<evidence type="ECO:0000259" key="1">
    <source>
        <dbReference type="PROSITE" id="PS50043"/>
    </source>
</evidence>
<evidence type="ECO:0000313" key="3">
    <source>
        <dbReference type="Proteomes" id="UP000295621"/>
    </source>
</evidence>
<dbReference type="GO" id="GO:0003677">
    <property type="term" value="F:DNA binding"/>
    <property type="evidence" value="ECO:0007669"/>
    <property type="project" value="InterPro"/>
</dbReference>
<dbReference type="PROSITE" id="PS50043">
    <property type="entry name" value="HTH_LUXR_2"/>
    <property type="match status" value="1"/>
</dbReference>
<dbReference type="InterPro" id="IPR058852">
    <property type="entry name" value="HTH_77"/>
</dbReference>
<dbReference type="RefSeq" id="WP_131982630.1">
    <property type="nucleotide sequence ID" value="NZ_SMKL01000022.1"/>
</dbReference>
<comment type="caution">
    <text evidence="2">The sequence shown here is derived from an EMBL/GenBank/DDBJ whole genome shotgun (WGS) entry which is preliminary data.</text>
</comment>
<dbReference type="SUPFAM" id="SSF52540">
    <property type="entry name" value="P-loop containing nucleoside triphosphate hydrolases"/>
    <property type="match status" value="1"/>
</dbReference>
<dbReference type="SUPFAM" id="SSF46894">
    <property type="entry name" value="C-terminal effector domain of the bipartite response regulators"/>
    <property type="match status" value="1"/>
</dbReference>
<evidence type="ECO:0000313" key="2">
    <source>
        <dbReference type="EMBL" id="TDC51493.1"/>
    </source>
</evidence>
<name>A0A4R4RSS2_9ACTN</name>
<keyword evidence="3" id="KW-1185">Reference proteome</keyword>
<dbReference type="Proteomes" id="UP000295621">
    <property type="component" value="Unassembled WGS sequence"/>
</dbReference>
<dbReference type="InterPro" id="IPR027417">
    <property type="entry name" value="P-loop_NTPase"/>
</dbReference>
<organism evidence="2 3">
    <name type="scientific">Jiangella ureilytica</name>
    <dbReference type="NCBI Taxonomy" id="2530374"/>
    <lineage>
        <taxon>Bacteria</taxon>
        <taxon>Bacillati</taxon>
        <taxon>Actinomycetota</taxon>
        <taxon>Actinomycetes</taxon>
        <taxon>Jiangellales</taxon>
        <taxon>Jiangellaceae</taxon>
        <taxon>Jiangella</taxon>
    </lineage>
</organism>
<dbReference type="Gene3D" id="3.40.50.300">
    <property type="entry name" value="P-loop containing nucleotide triphosphate hydrolases"/>
    <property type="match status" value="1"/>
</dbReference>
<dbReference type="OrthoDB" id="3194665at2"/>
<dbReference type="GO" id="GO:0006355">
    <property type="term" value="P:regulation of DNA-templated transcription"/>
    <property type="evidence" value="ECO:0007669"/>
    <property type="project" value="InterPro"/>
</dbReference>
<dbReference type="PANTHER" id="PTHR47691:SF3">
    <property type="entry name" value="HTH-TYPE TRANSCRIPTIONAL REGULATOR RV0890C-RELATED"/>
    <property type="match status" value="1"/>
</dbReference>
<accession>A0A4R4RSS2</accession>
<dbReference type="SMART" id="SM00421">
    <property type="entry name" value="HTH_LUXR"/>
    <property type="match status" value="1"/>
</dbReference>
<dbReference type="InterPro" id="IPR036388">
    <property type="entry name" value="WH-like_DNA-bd_sf"/>
</dbReference>
<feature type="domain" description="HTH luxR-type" evidence="1">
    <location>
        <begin position="1"/>
        <end position="64"/>
    </location>
</feature>
<dbReference type="PANTHER" id="PTHR47691">
    <property type="entry name" value="REGULATOR-RELATED"/>
    <property type="match status" value="1"/>
</dbReference>